<gene>
    <name evidence="1" type="ORF">SMTD_LOCUS22117</name>
</gene>
<dbReference type="AlphaFoldDB" id="A0A183Q681"/>
<proteinExistence type="predicted"/>
<name>A0A183Q681_9TREM</name>
<keyword evidence="2" id="KW-1185">Reference proteome</keyword>
<sequence length="41" mass="4751">MNDSLEQLAKAIHVLEKSIELHNIELNENELCNTNDNDISW</sequence>
<organism evidence="1 2">
    <name type="scientific">Schistosoma mattheei</name>
    <dbReference type="NCBI Taxonomy" id="31246"/>
    <lineage>
        <taxon>Eukaryota</taxon>
        <taxon>Metazoa</taxon>
        <taxon>Spiralia</taxon>
        <taxon>Lophotrochozoa</taxon>
        <taxon>Platyhelminthes</taxon>
        <taxon>Trematoda</taxon>
        <taxon>Digenea</taxon>
        <taxon>Strigeidida</taxon>
        <taxon>Schistosomatoidea</taxon>
        <taxon>Schistosomatidae</taxon>
        <taxon>Schistosoma</taxon>
    </lineage>
</organism>
<dbReference type="Proteomes" id="UP000269396">
    <property type="component" value="Unassembled WGS sequence"/>
</dbReference>
<evidence type="ECO:0000313" key="1">
    <source>
        <dbReference type="EMBL" id="VDP86524.1"/>
    </source>
</evidence>
<protein>
    <submittedName>
        <fullName evidence="1">Uncharacterized protein</fullName>
    </submittedName>
</protein>
<accession>A0A183Q681</accession>
<dbReference type="EMBL" id="UZAL01049942">
    <property type="protein sequence ID" value="VDP86524.1"/>
    <property type="molecule type" value="Genomic_DNA"/>
</dbReference>
<reference evidence="1 2" key="1">
    <citation type="submission" date="2018-11" db="EMBL/GenBank/DDBJ databases">
        <authorList>
            <consortium name="Pathogen Informatics"/>
        </authorList>
    </citation>
    <scope>NUCLEOTIDE SEQUENCE [LARGE SCALE GENOMIC DNA]</scope>
    <source>
        <strain>Denwood</strain>
        <strain evidence="2">Zambia</strain>
    </source>
</reference>
<evidence type="ECO:0000313" key="2">
    <source>
        <dbReference type="Proteomes" id="UP000269396"/>
    </source>
</evidence>